<sequence>MPLLMTKVLWATLSLTGFIGAIVGFALPIIPGLPFLLLMLHSLKKCSPRLYQRLLQTRLALWVQKHEPKVMKKAV</sequence>
<evidence type="ECO:0000313" key="3">
    <source>
        <dbReference type="Proteomes" id="UP000051733"/>
    </source>
</evidence>
<name>A0A0R2ADH0_9LACO</name>
<reference evidence="2 3" key="1">
    <citation type="journal article" date="2015" name="Genome Announc.">
        <title>Expanding the biotechnology potential of lactobacilli through comparative genomics of 213 strains and associated genera.</title>
        <authorList>
            <person name="Sun Z."/>
            <person name="Harris H.M."/>
            <person name="McCann A."/>
            <person name="Guo C."/>
            <person name="Argimon S."/>
            <person name="Zhang W."/>
            <person name="Yang X."/>
            <person name="Jeffery I.B."/>
            <person name="Cooney J.C."/>
            <person name="Kagawa T.F."/>
            <person name="Liu W."/>
            <person name="Song Y."/>
            <person name="Salvetti E."/>
            <person name="Wrobel A."/>
            <person name="Rasinkangas P."/>
            <person name="Parkhill J."/>
            <person name="Rea M.C."/>
            <person name="O'Sullivan O."/>
            <person name="Ritari J."/>
            <person name="Douillard F.P."/>
            <person name="Paul Ross R."/>
            <person name="Yang R."/>
            <person name="Briner A.E."/>
            <person name="Felis G.E."/>
            <person name="de Vos W.M."/>
            <person name="Barrangou R."/>
            <person name="Klaenhammer T.R."/>
            <person name="Caufield P.W."/>
            <person name="Cui Y."/>
            <person name="Zhang H."/>
            <person name="O'Toole P.W."/>
        </authorList>
    </citation>
    <scope>NUCLEOTIDE SEQUENCE [LARGE SCALE GENOMIC DNA]</scope>
    <source>
        <strain evidence="2 3">DSM 20634</strain>
    </source>
</reference>
<evidence type="ECO:0000313" key="2">
    <source>
        <dbReference type="EMBL" id="KRM61833.1"/>
    </source>
</evidence>
<keyword evidence="3" id="KW-1185">Reference proteome</keyword>
<dbReference type="Pfam" id="PF04304">
    <property type="entry name" value="DUF454"/>
    <property type="match status" value="1"/>
</dbReference>
<gene>
    <name evidence="2" type="ORF">FC26_GL001275</name>
</gene>
<organism evidence="2 3">
    <name type="scientific">Paucilactobacillus vaccinostercus DSM 20634</name>
    <dbReference type="NCBI Taxonomy" id="1423813"/>
    <lineage>
        <taxon>Bacteria</taxon>
        <taxon>Bacillati</taxon>
        <taxon>Bacillota</taxon>
        <taxon>Bacilli</taxon>
        <taxon>Lactobacillales</taxon>
        <taxon>Lactobacillaceae</taxon>
        <taxon>Paucilactobacillus</taxon>
    </lineage>
</organism>
<protein>
    <submittedName>
        <fullName evidence="2">Uncharacterized protein</fullName>
    </submittedName>
</protein>
<dbReference type="EMBL" id="AYYY01000020">
    <property type="protein sequence ID" value="KRM61833.1"/>
    <property type="molecule type" value="Genomic_DNA"/>
</dbReference>
<dbReference type="STRING" id="1423813.FC26_GL001275"/>
<feature type="transmembrane region" description="Helical" evidence="1">
    <location>
        <begin position="12"/>
        <end position="40"/>
    </location>
</feature>
<keyword evidence="1" id="KW-1133">Transmembrane helix</keyword>
<comment type="caution">
    <text evidence="2">The sequence shown here is derived from an EMBL/GenBank/DDBJ whole genome shotgun (WGS) entry which is preliminary data.</text>
</comment>
<keyword evidence="1" id="KW-0472">Membrane</keyword>
<keyword evidence="1" id="KW-0812">Transmembrane</keyword>
<dbReference type="OrthoDB" id="5690292at2"/>
<accession>A0A0R2ADH0</accession>
<dbReference type="PATRIC" id="fig|1423813.3.peg.1300"/>
<evidence type="ECO:0000256" key="1">
    <source>
        <dbReference type="SAM" id="Phobius"/>
    </source>
</evidence>
<proteinExistence type="predicted"/>
<dbReference type="AlphaFoldDB" id="A0A0R2ADH0"/>
<dbReference type="Proteomes" id="UP000051733">
    <property type="component" value="Unassembled WGS sequence"/>
</dbReference>
<dbReference type="InterPro" id="IPR007401">
    <property type="entry name" value="DUF454"/>
</dbReference>